<reference evidence="8 9" key="1">
    <citation type="submission" date="2019-11" db="EMBL/GenBank/DDBJ databases">
        <title>Comparative genomics of hydrocarbon-degrading Desulfosarcina strains.</title>
        <authorList>
            <person name="Watanabe M."/>
            <person name="Kojima H."/>
            <person name="Fukui M."/>
        </authorList>
    </citation>
    <scope>NUCLEOTIDE SEQUENCE [LARGE SCALE GENOMIC DNA]</scope>
    <source>
        <strain evidence="8 9">PP31</strain>
    </source>
</reference>
<comment type="similarity">
    <text evidence="6">Belongs to the TVP38/TMEM64 family.</text>
</comment>
<feature type="transmembrane region" description="Helical" evidence="6">
    <location>
        <begin position="199"/>
        <end position="219"/>
    </location>
</feature>
<gene>
    <name evidence="8" type="ORF">DSCW_19390</name>
</gene>
<evidence type="ECO:0000256" key="4">
    <source>
        <dbReference type="ARBA" id="ARBA00022989"/>
    </source>
</evidence>
<feature type="domain" description="VTT" evidence="7">
    <location>
        <begin position="75"/>
        <end position="192"/>
    </location>
</feature>
<dbReference type="Proteomes" id="UP000427769">
    <property type="component" value="Chromosome"/>
</dbReference>
<evidence type="ECO:0000313" key="9">
    <source>
        <dbReference type="Proteomes" id="UP000427769"/>
    </source>
</evidence>
<dbReference type="PANTHER" id="PTHR12677:SF59">
    <property type="entry name" value="GOLGI APPARATUS MEMBRANE PROTEIN TVP38-RELATED"/>
    <property type="match status" value="1"/>
</dbReference>
<evidence type="ECO:0000256" key="5">
    <source>
        <dbReference type="ARBA" id="ARBA00023136"/>
    </source>
</evidence>
<evidence type="ECO:0000256" key="2">
    <source>
        <dbReference type="ARBA" id="ARBA00022475"/>
    </source>
</evidence>
<dbReference type="Pfam" id="PF09335">
    <property type="entry name" value="VTT_dom"/>
    <property type="match status" value="1"/>
</dbReference>
<dbReference type="GO" id="GO:0005886">
    <property type="term" value="C:plasma membrane"/>
    <property type="evidence" value="ECO:0007669"/>
    <property type="project" value="UniProtKB-SubCell"/>
</dbReference>
<dbReference type="PANTHER" id="PTHR12677">
    <property type="entry name" value="GOLGI APPARATUS MEMBRANE PROTEIN TVP38-RELATED"/>
    <property type="match status" value="1"/>
</dbReference>
<protein>
    <recommendedName>
        <fullName evidence="6">TVP38/TMEM64 family membrane protein</fullName>
    </recommendedName>
</protein>
<evidence type="ECO:0000313" key="8">
    <source>
        <dbReference type="EMBL" id="BBO74522.1"/>
    </source>
</evidence>
<keyword evidence="9" id="KW-1185">Reference proteome</keyword>
<dbReference type="KEGG" id="dwd:DSCW_19390"/>
<evidence type="ECO:0000259" key="7">
    <source>
        <dbReference type="Pfam" id="PF09335"/>
    </source>
</evidence>
<comment type="subcellular location">
    <subcellularLocation>
        <location evidence="1 6">Cell membrane</location>
        <topology evidence="1 6">Multi-pass membrane protein</topology>
    </subcellularLocation>
</comment>
<dbReference type="InterPro" id="IPR032816">
    <property type="entry name" value="VTT_dom"/>
</dbReference>
<feature type="transmembrane region" description="Helical" evidence="6">
    <location>
        <begin position="94"/>
        <end position="115"/>
    </location>
</feature>
<sequence>MKKLIARKRYWVAGGTLAALLLGVLFRHEIASGLMTAYRFLADRDRIEQLVTAFGDGAPLAFMGIQILQVIIAPVPGEATGFIGGYLFGSFKGFLYSTVALSLGSWINFGIGRFLGKRYVRGWIPDPTLKRFDHLAKRQGVIVMFILFVFPGFPKDYLCLFLGITAIPLKVFLIIASVGRIPGTLLLSLQGDFLFKKNYVVFAVVFAVTALVAFLTIRFRDAIYRWLEKLNGKSGTDR</sequence>
<evidence type="ECO:0000256" key="6">
    <source>
        <dbReference type="RuleBase" id="RU366058"/>
    </source>
</evidence>
<evidence type="ECO:0000256" key="3">
    <source>
        <dbReference type="ARBA" id="ARBA00022692"/>
    </source>
</evidence>
<dbReference type="RefSeq" id="WP_170302200.1">
    <property type="nucleotide sequence ID" value="NZ_AP021875.1"/>
</dbReference>
<accession>A0A5K7YXM0</accession>
<dbReference type="EMBL" id="AP021875">
    <property type="protein sequence ID" value="BBO74522.1"/>
    <property type="molecule type" value="Genomic_DNA"/>
</dbReference>
<comment type="caution">
    <text evidence="6">Lacks conserved residue(s) required for the propagation of feature annotation.</text>
</comment>
<keyword evidence="5 6" id="KW-0472">Membrane</keyword>
<keyword evidence="3 6" id="KW-0812">Transmembrane</keyword>
<dbReference type="InterPro" id="IPR015414">
    <property type="entry name" value="TMEM64"/>
</dbReference>
<dbReference type="AlphaFoldDB" id="A0A5K7YXM0"/>
<keyword evidence="2 6" id="KW-1003">Cell membrane</keyword>
<organism evidence="8 9">
    <name type="scientific">Desulfosarcina widdelii</name>
    <dbReference type="NCBI Taxonomy" id="947919"/>
    <lineage>
        <taxon>Bacteria</taxon>
        <taxon>Pseudomonadati</taxon>
        <taxon>Thermodesulfobacteriota</taxon>
        <taxon>Desulfobacteria</taxon>
        <taxon>Desulfobacterales</taxon>
        <taxon>Desulfosarcinaceae</taxon>
        <taxon>Desulfosarcina</taxon>
    </lineage>
</organism>
<feature type="transmembrane region" description="Helical" evidence="6">
    <location>
        <begin position="135"/>
        <end position="153"/>
    </location>
</feature>
<evidence type="ECO:0000256" key="1">
    <source>
        <dbReference type="ARBA" id="ARBA00004651"/>
    </source>
</evidence>
<feature type="transmembrane region" description="Helical" evidence="6">
    <location>
        <begin position="160"/>
        <end position="179"/>
    </location>
</feature>
<proteinExistence type="inferred from homology"/>
<keyword evidence="4 6" id="KW-1133">Transmembrane helix</keyword>
<name>A0A5K7YXM0_9BACT</name>